<accession>A0ABV3FMK1</accession>
<evidence type="ECO:0000313" key="2">
    <source>
        <dbReference type="Proteomes" id="UP001551695"/>
    </source>
</evidence>
<reference evidence="1 2" key="1">
    <citation type="submission" date="2024-06" db="EMBL/GenBank/DDBJ databases">
        <title>The Natural Products Discovery Center: Release of the First 8490 Sequenced Strains for Exploring Actinobacteria Biosynthetic Diversity.</title>
        <authorList>
            <person name="Kalkreuter E."/>
            <person name="Kautsar S.A."/>
            <person name="Yang D."/>
            <person name="Bader C.D."/>
            <person name="Teijaro C.N."/>
            <person name="Fluegel L."/>
            <person name="Davis C.M."/>
            <person name="Simpson J.R."/>
            <person name="Lauterbach L."/>
            <person name="Steele A.D."/>
            <person name="Gui C."/>
            <person name="Meng S."/>
            <person name="Li G."/>
            <person name="Viehrig K."/>
            <person name="Ye F."/>
            <person name="Su P."/>
            <person name="Kiefer A.F."/>
            <person name="Nichols A."/>
            <person name="Cepeda A.J."/>
            <person name="Yan W."/>
            <person name="Fan B."/>
            <person name="Jiang Y."/>
            <person name="Adhikari A."/>
            <person name="Zheng C.-J."/>
            <person name="Schuster L."/>
            <person name="Cowan T.M."/>
            <person name="Smanski M.J."/>
            <person name="Chevrette M.G."/>
            <person name="De Carvalho L.P.S."/>
            <person name="Shen B."/>
        </authorList>
    </citation>
    <scope>NUCLEOTIDE SEQUENCE [LARGE SCALE GENOMIC DNA]</scope>
    <source>
        <strain evidence="1 2">NPDC050403</strain>
    </source>
</reference>
<name>A0ABV3FMK1_9NOCA</name>
<sequence length="47" mass="4573">MGEEPADAGEPGTVAVTGTTFGAQENATPHLVGAASRSVCGCRPKGS</sequence>
<proteinExistence type="predicted"/>
<dbReference type="RefSeq" id="WP_357779829.1">
    <property type="nucleotide sequence ID" value="NZ_JBFAKC010000001.1"/>
</dbReference>
<protein>
    <submittedName>
        <fullName evidence="1">Uncharacterized protein</fullName>
    </submittedName>
</protein>
<organism evidence="1 2">
    <name type="scientific">Nocardia aurea</name>
    <dbReference type="NCBI Taxonomy" id="2144174"/>
    <lineage>
        <taxon>Bacteria</taxon>
        <taxon>Bacillati</taxon>
        <taxon>Actinomycetota</taxon>
        <taxon>Actinomycetes</taxon>
        <taxon>Mycobacteriales</taxon>
        <taxon>Nocardiaceae</taxon>
        <taxon>Nocardia</taxon>
    </lineage>
</organism>
<dbReference type="Proteomes" id="UP001551695">
    <property type="component" value="Unassembled WGS sequence"/>
</dbReference>
<dbReference type="EMBL" id="JBFAKC010000001">
    <property type="protein sequence ID" value="MEV0706565.1"/>
    <property type="molecule type" value="Genomic_DNA"/>
</dbReference>
<evidence type="ECO:0000313" key="1">
    <source>
        <dbReference type="EMBL" id="MEV0706565.1"/>
    </source>
</evidence>
<keyword evidence="2" id="KW-1185">Reference proteome</keyword>
<comment type="caution">
    <text evidence="1">The sequence shown here is derived from an EMBL/GenBank/DDBJ whole genome shotgun (WGS) entry which is preliminary data.</text>
</comment>
<gene>
    <name evidence="1" type="ORF">AB0I48_03280</name>
</gene>